<dbReference type="SUPFAM" id="SSF53807">
    <property type="entry name" value="Helical backbone' metal receptor"/>
    <property type="match status" value="1"/>
</dbReference>
<feature type="signal peptide" evidence="4">
    <location>
        <begin position="1"/>
        <end position="22"/>
    </location>
</feature>
<name>A0A7C5N894_9GAMM</name>
<comment type="similarity">
    <text evidence="1">Belongs to the SCO1/2 family.</text>
</comment>
<dbReference type="Gene3D" id="3.40.50.1980">
    <property type="entry name" value="Nitrogenase molybdenum iron protein domain"/>
    <property type="match status" value="2"/>
</dbReference>
<comment type="caution">
    <text evidence="5">The sequence shown here is derived from an EMBL/GenBank/DDBJ whole genome shotgun (WGS) entry which is preliminary data.</text>
</comment>
<feature type="binding site" evidence="2">
    <location>
        <position position="438"/>
    </location>
    <ligand>
        <name>Cu cation</name>
        <dbReference type="ChEBI" id="CHEBI:23378"/>
    </ligand>
</feature>
<evidence type="ECO:0000256" key="2">
    <source>
        <dbReference type="PIRSR" id="PIRSR603782-1"/>
    </source>
</evidence>
<accession>A0A7C5N894</accession>
<dbReference type="CDD" id="cd02968">
    <property type="entry name" value="SCO"/>
    <property type="match status" value="1"/>
</dbReference>
<dbReference type="EMBL" id="DROM01000282">
    <property type="protein sequence ID" value="HHH13506.1"/>
    <property type="molecule type" value="Genomic_DNA"/>
</dbReference>
<dbReference type="AlphaFoldDB" id="A0A7C5N894"/>
<dbReference type="GO" id="GO:0030001">
    <property type="term" value="P:metal ion transport"/>
    <property type="evidence" value="ECO:0007669"/>
    <property type="project" value="InterPro"/>
</dbReference>
<proteinExistence type="inferred from homology"/>
<dbReference type="SUPFAM" id="SSF52833">
    <property type="entry name" value="Thioredoxin-like"/>
    <property type="match status" value="1"/>
</dbReference>
<feature type="binding site" evidence="2">
    <location>
        <position position="347"/>
    </location>
    <ligand>
        <name>Cu cation</name>
        <dbReference type="ChEBI" id="CHEBI:23378"/>
    </ligand>
</feature>
<dbReference type="InterPro" id="IPR036249">
    <property type="entry name" value="Thioredoxin-like_sf"/>
</dbReference>
<dbReference type="InterPro" id="IPR006127">
    <property type="entry name" value="ZnuA-like"/>
</dbReference>
<sequence>MKNRLFQLLPLLVLLLSSTVFAAGSGEFRVVVSIKPVHSLLSALLQGVTEPELVVGPGRTPYGYRMTEAQEKALQQADLVVWVGPELERFLVEPVRGLPKGVEVLTLLDSDAMKILPSRWDDVSRDPYFWLDSRNVLILIDELTRYLMERDPARTHLYRRNRDRLFEKVAELDRRLEYGYRGLKGGVILNYYDTLQYFEQAYALKVGGTIARDPESPVDAARLLRERARLLEGGYACVLTEAGMKMPEYDLLMKGVSVSRAELDSFGTRFEPGGALYLEVMEHNTRVIKRCVQQAAADLEAEEGEAGLPPVEGVGGRFVLVDHNGNLVTREQMLGRYQLIYFGYTYCPDVCPTSLQVMTAALKKLGDLREKIQPYFITVDPERDTQEVLAGYVTYFDKRMIGLTGTRAMIDRLLEEFGVTAEKVPDESGDPDKYLIDHTASLYLMAPDGRFIT</sequence>
<protein>
    <submittedName>
        <fullName evidence="5">Uncharacterized protein</fullName>
    </submittedName>
</protein>
<keyword evidence="2" id="KW-0479">Metal-binding</keyword>
<dbReference type="Proteomes" id="UP000886100">
    <property type="component" value="Unassembled WGS sequence"/>
</dbReference>
<feature type="chain" id="PRO_5028173693" evidence="4">
    <location>
        <begin position="23"/>
        <end position="453"/>
    </location>
</feature>
<dbReference type="Pfam" id="PF02630">
    <property type="entry name" value="SCO1-SenC"/>
    <property type="match status" value="1"/>
</dbReference>
<gene>
    <name evidence="5" type="ORF">ENJ98_04655</name>
</gene>
<dbReference type="Gene3D" id="3.40.30.10">
    <property type="entry name" value="Glutaredoxin"/>
    <property type="match status" value="1"/>
</dbReference>
<feature type="disulfide bond" description="Redox-active" evidence="3">
    <location>
        <begin position="347"/>
        <end position="351"/>
    </location>
</feature>
<evidence type="ECO:0000256" key="4">
    <source>
        <dbReference type="SAM" id="SignalP"/>
    </source>
</evidence>
<evidence type="ECO:0000256" key="1">
    <source>
        <dbReference type="ARBA" id="ARBA00010996"/>
    </source>
</evidence>
<evidence type="ECO:0000256" key="3">
    <source>
        <dbReference type="PIRSR" id="PIRSR603782-2"/>
    </source>
</evidence>
<dbReference type="PANTHER" id="PTHR12151">
    <property type="entry name" value="ELECTRON TRANSPORT PROTIN SCO1/SENC FAMILY MEMBER"/>
    <property type="match status" value="1"/>
</dbReference>
<keyword evidence="4" id="KW-0732">Signal</keyword>
<dbReference type="GO" id="GO:0046872">
    <property type="term" value="F:metal ion binding"/>
    <property type="evidence" value="ECO:0007669"/>
    <property type="project" value="UniProtKB-KW"/>
</dbReference>
<dbReference type="PANTHER" id="PTHR12151:SF25">
    <property type="entry name" value="LINALOOL DEHYDRATASE_ISOMERASE DOMAIN-CONTAINING PROTEIN"/>
    <property type="match status" value="1"/>
</dbReference>
<dbReference type="FunFam" id="3.40.30.10:FF:000013">
    <property type="entry name" value="Blast:Protein SCO1 homolog, mitochondrial"/>
    <property type="match status" value="1"/>
</dbReference>
<keyword evidence="3" id="KW-1015">Disulfide bond</keyword>
<reference evidence="5" key="1">
    <citation type="journal article" date="2020" name="mSystems">
        <title>Genome- and Community-Level Interaction Insights into Carbon Utilization and Element Cycling Functions of Hydrothermarchaeota in Hydrothermal Sediment.</title>
        <authorList>
            <person name="Zhou Z."/>
            <person name="Liu Y."/>
            <person name="Xu W."/>
            <person name="Pan J."/>
            <person name="Luo Z.H."/>
            <person name="Li M."/>
        </authorList>
    </citation>
    <scope>NUCLEOTIDE SEQUENCE [LARGE SCALE GENOMIC DNA]</scope>
    <source>
        <strain evidence="5">HyVt-535</strain>
    </source>
</reference>
<keyword evidence="2" id="KW-0186">Copper</keyword>
<dbReference type="Pfam" id="PF01297">
    <property type="entry name" value="ZnuA"/>
    <property type="match status" value="1"/>
</dbReference>
<organism evidence="5">
    <name type="scientific">Thiolapillus brandeum</name>
    <dbReference type="NCBI Taxonomy" id="1076588"/>
    <lineage>
        <taxon>Bacteria</taxon>
        <taxon>Pseudomonadati</taxon>
        <taxon>Pseudomonadota</taxon>
        <taxon>Gammaproteobacteria</taxon>
        <taxon>Chromatiales</taxon>
        <taxon>Sedimenticolaceae</taxon>
        <taxon>Thiolapillus</taxon>
    </lineage>
</organism>
<dbReference type="InterPro" id="IPR003782">
    <property type="entry name" value="SCO1/SenC"/>
</dbReference>
<feature type="non-terminal residue" evidence="5">
    <location>
        <position position="453"/>
    </location>
</feature>
<feature type="binding site" evidence="2">
    <location>
        <position position="351"/>
    </location>
    <ligand>
        <name>Cu cation</name>
        <dbReference type="ChEBI" id="CHEBI:23378"/>
    </ligand>
</feature>
<evidence type="ECO:0000313" key="5">
    <source>
        <dbReference type="EMBL" id="HHH13506.1"/>
    </source>
</evidence>